<proteinExistence type="predicted"/>
<sequence length="145" mass="17265">MIKEGINHRDVKGICTKVQELMDSYHRVSSWLRGVVSNQNDEKISSDKAIHEKHQRRKICRYWDRLDPIISKRSLKSNIKFIKTDEFRHFKSDNDLIEKNFLKNHKENIESKIFQDKIYFYKTDEVKNFESSSRLVVESSETAGL</sequence>
<dbReference type="PANTHER" id="PTHR33324:SF2">
    <property type="entry name" value="MYB_SANT-LIKE DNA-BINDING DOMAIN-CONTAINING PROTEIN"/>
    <property type="match status" value="1"/>
</dbReference>
<dbReference type="Proteomes" id="UP001153365">
    <property type="component" value="Unassembled WGS sequence"/>
</dbReference>
<accession>A0AAV0B8V1</accession>
<organism evidence="1 2">
    <name type="scientific">Phakopsora pachyrhizi</name>
    <name type="common">Asian soybean rust disease fungus</name>
    <dbReference type="NCBI Taxonomy" id="170000"/>
    <lineage>
        <taxon>Eukaryota</taxon>
        <taxon>Fungi</taxon>
        <taxon>Dikarya</taxon>
        <taxon>Basidiomycota</taxon>
        <taxon>Pucciniomycotina</taxon>
        <taxon>Pucciniomycetes</taxon>
        <taxon>Pucciniales</taxon>
        <taxon>Phakopsoraceae</taxon>
        <taxon>Phakopsora</taxon>
    </lineage>
</organism>
<comment type="caution">
    <text evidence="1">The sequence shown here is derived from an EMBL/GenBank/DDBJ whole genome shotgun (WGS) entry which is preliminary data.</text>
</comment>
<reference evidence="1" key="1">
    <citation type="submission" date="2022-06" db="EMBL/GenBank/DDBJ databases">
        <authorList>
            <consortium name="SYNGENTA / RWTH Aachen University"/>
        </authorList>
    </citation>
    <scope>NUCLEOTIDE SEQUENCE</scope>
</reference>
<dbReference type="PANTHER" id="PTHR33324">
    <property type="entry name" value="EXPRESSED PROTEIN"/>
    <property type="match status" value="1"/>
</dbReference>
<name>A0AAV0B8V1_PHAPC</name>
<keyword evidence="2" id="KW-1185">Reference proteome</keyword>
<dbReference type="AlphaFoldDB" id="A0AAV0B8V1"/>
<evidence type="ECO:0000313" key="1">
    <source>
        <dbReference type="EMBL" id="CAH7682505.1"/>
    </source>
</evidence>
<dbReference type="EMBL" id="CALTRL010004122">
    <property type="protein sequence ID" value="CAH7682505.1"/>
    <property type="molecule type" value="Genomic_DNA"/>
</dbReference>
<protein>
    <submittedName>
        <fullName evidence="1">Uncharacterized protein</fullName>
    </submittedName>
</protein>
<gene>
    <name evidence="1" type="ORF">PPACK8108_LOCUS15441</name>
</gene>
<evidence type="ECO:0000313" key="2">
    <source>
        <dbReference type="Proteomes" id="UP001153365"/>
    </source>
</evidence>